<accession>A0ABZ3IJM8</accession>
<dbReference type="Proteomes" id="UP000216752">
    <property type="component" value="Chromosome"/>
</dbReference>
<feature type="compositionally biased region" description="Low complexity" evidence="1">
    <location>
        <begin position="83"/>
        <end position="94"/>
    </location>
</feature>
<feature type="compositionally biased region" description="Polar residues" evidence="1">
    <location>
        <begin position="65"/>
        <end position="82"/>
    </location>
</feature>
<gene>
    <name evidence="2" type="ORF">SPSIL_020380</name>
</gene>
<name>A0ABZ3IJM8_9FIRM</name>
<evidence type="ECO:0000256" key="1">
    <source>
        <dbReference type="SAM" id="MobiDB-lite"/>
    </source>
</evidence>
<evidence type="ECO:0000313" key="3">
    <source>
        <dbReference type="Proteomes" id="UP000216752"/>
    </source>
</evidence>
<keyword evidence="3" id="KW-1185">Reference proteome</keyword>
<sequence>MFFNYNRIELAIIVAHANSSYGKTICNPNIKSACEVNILANKKPALGNGKNFVGETQAGDLITESARTTPTQAKDQVSNDTISASDLQSSTQSSKEVSKAGG</sequence>
<evidence type="ECO:0000313" key="2">
    <source>
        <dbReference type="EMBL" id="XFO65891.1"/>
    </source>
</evidence>
<dbReference type="EMBL" id="CP155573">
    <property type="protein sequence ID" value="XFO65891.1"/>
    <property type="molecule type" value="Genomic_DNA"/>
</dbReference>
<proteinExistence type="predicted"/>
<feature type="region of interest" description="Disordered" evidence="1">
    <location>
        <begin position="63"/>
        <end position="102"/>
    </location>
</feature>
<organism evidence="2 3">
    <name type="scientific">Sporomusa silvacetica DSM 10669</name>
    <dbReference type="NCBI Taxonomy" id="1123289"/>
    <lineage>
        <taxon>Bacteria</taxon>
        <taxon>Bacillati</taxon>
        <taxon>Bacillota</taxon>
        <taxon>Negativicutes</taxon>
        <taxon>Selenomonadales</taxon>
        <taxon>Sporomusaceae</taxon>
        <taxon>Sporomusa</taxon>
    </lineage>
</organism>
<protein>
    <submittedName>
        <fullName evidence="2">Uncharacterized protein</fullName>
    </submittedName>
</protein>
<reference evidence="2" key="1">
    <citation type="submission" date="2024-05" db="EMBL/GenBank/DDBJ databases">
        <title>Isolation and characterization of Sporomusa carbonis sp. nov., a carboxydotrophic hydrogenogen in the genus of Sporomusa isolated from a charcoal burning pile.</title>
        <authorList>
            <person name="Boeer T."/>
            <person name="Rosenbaum F."/>
            <person name="Eysell L."/>
            <person name="Mueller V."/>
            <person name="Daniel R."/>
            <person name="Poehlein A."/>
        </authorList>
    </citation>
    <scope>NUCLEOTIDE SEQUENCE [LARGE SCALE GENOMIC DNA]</scope>
    <source>
        <strain evidence="2">DSM 10669</strain>
    </source>
</reference>